<organism evidence="1 2">
    <name type="scientific">Mycobacterium kansasii</name>
    <dbReference type="NCBI Taxonomy" id="1768"/>
    <lineage>
        <taxon>Bacteria</taxon>
        <taxon>Bacillati</taxon>
        <taxon>Actinomycetota</taxon>
        <taxon>Actinomycetes</taxon>
        <taxon>Mycobacteriales</taxon>
        <taxon>Mycobacteriaceae</taxon>
        <taxon>Mycobacterium</taxon>
    </lineage>
</organism>
<evidence type="ECO:0000313" key="2">
    <source>
        <dbReference type="Proteomes" id="UP000188532"/>
    </source>
</evidence>
<evidence type="ECO:0000313" key="1">
    <source>
        <dbReference type="EMBL" id="OOK64069.1"/>
    </source>
</evidence>
<dbReference type="AlphaFoldDB" id="A0A1V3WAQ5"/>
<sequence length="38" mass="3928">MPPVPKHPASPHADATPTAMANIARTMLPVPIGQPNTV</sequence>
<reference evidence="1 2" key="1">
    <citation type="submission" date="2017-02" db="EMBL/GenBank/DDBJ databases">
        <title>Complete genome sequences of Mycobacterium kansasii strains isolated from rhesus macaques.</title>
        <authorList>
            <person name="Panda A."/>
            <person name="Nagaraj S."/>
            <person name="Zhao X."/>
            <person name="Tettelin H."/>
            <person name="Detolla L.J."/>
        </authorList>
    </citation>
    <scope>NUCLEOTIDE SEQUENCE [LARGE SCALE GENOMIC DNA]</scope>
    <source>
        <strain evidence="1 2">11-3469</strain>
    </source>
</reference>
<gene>
    <name evidence="1" type="ORF">BZL29_8379</name>
</gene>
<protein>
    <submittedName>
        <fullName evidence="1">Uncharacterized protein</fullName>
    </submittedName>
</protein>
<name>A0A1V3WAQ5_MYCKA</name>
<dbReference type="Proteomes" id="UP000188532">
    <property type="component" value="Unassembled WGS sequence"/>
</dbReference>
<proteinExistence type="predicted"/>
<comment type="caution">
    <text evidence="1">The sequence shown here is derived from an EMBL/GenBank/DDBJ whole genome shotgun (WGS) entry which is preliminary data.</text>
</comment>
<accession>A0A1V3WAQ5</accession>
<dbReference type="EMBL" id="MVBN01000014">
    <property type="protein sequence ID" value="OOK64069.1"/>
    <property type="molecule type" value="Genomic_DNA"/>
</dbReference>